<dbReference type="RefSeq" id="WP_061507296.1">
    <property type="nucleotide sequence ID" value="NZ_LHZF01000090.1"/>
</dbReference>
<gene>
    <name evidence="1" type="ORF">AD933_00990</name>
</gene>
<reference evidence="1 2" key="1">
    <citation type="submission" date="2015-06" db="EMBL/GenBank/DDBJ databases">
        <title>Improved classification and identification of acetic acid bacteria using matrix-assisted laser desorption/ionization time-of-flight mass spectrometry; Gluconobacter nephelii and Gluconobacter uchimurae are later heterotypic synonyms of Gluconobacter japonicus and Gluconobacter oxydans, respectively.</title>
        <authorList>
            <person name="Li L."/>
            <person name="Cleenwerck I."/>
            <person name="De Vuyst L."/>
            <person name="Vandamme P."/>
        </authorList>
    </citation>
    <scope>NUCLEOTIDE SEQUENCE [LARGE SCALE GENOMIC DNA]</scope>
    <source>
        <strain evidence="1 2">LMG 1552</strain>
    </source>
</reference>
<organism evidence="1 2">
    <name type="scientific">Acetobacter malorum</name>
    <dbReference type="NCBI Taxonomy" id="178901"/>
    <lineage>
        <taxon>Bacteria</taxon>
        <taxon>Pseudomonadati</taxon>
        <taxon>Pseudomonadota</taxon>
        <taxon>Alphaproteobacteria</taxon>
        <taxon>Acetobacterales</taxon>
        <taxon>Acetobacteraceae</taxon>
        <taxon>Acetobacter</taxon>
    </lineage>
</organism>
<sequence>MSLSALIGHAVFHEGISVTTFPQNYPQDIFDGILKLEHKFVALLLEKRGVHGSREVAAAILLLVTEPYDAQEIVDSVFGFISSEPSLKSVASQKDLKPALSRLRTLEGLDLRDVDCLEQIFTELWLDRSQSSLT</sequence>
<accession>A0A149S3C2</accession>
<dbReference type="AlphaFoldDB" id="A0A149S3C2"/>
<name>A0A149S3C2_9PROT</name>
<evidence type="ECO:0000313" key="1">
    <source>
        <dbReference type="EMBL" id="KXV21254.1"/>
    </source>
</evidence>
<dbReference type="EMBL" id="LHZF01000090">
    <property type="protein sequence ID" value="KXV21254.1"/>
    <property type="molecule type" value="Genomic_DNA"/>
</dbReference>
<dbReference type="Proteomes" id="UP000075526">
    <property type="component" value="Unassembled WGS sequence"/>
</dbReference>
<dbReference type="PATRIC" id="fig|178901.13.peg.188"/>
<proteinExistence type="predicted"/>
<protein>
    <submittedName>
        <fullName evidence="1">Uncharacterized protein</fullName>
    </submittedName>
</protein>
<evidence type="ECO:0000313" key="2">
    <source>
        <dbReference type="Proteomes" id="UP000075526"/>
    </source>
</evidence>
<comment type="caution">
    <text evidence="1">The sequence shown here is derived from an EMBL/GenBank/DDBJ whole genome shotgun (WGS) entry which is preliminary data.</text>
</comment>